<evidence type="ECO:0000313" key="2">
    <source>
        <dbReference type="EMBL" id="KAH1039715.1"/>
    </source>
</evidence>
<evidence type="ECO:0000313" key="3">
    <source>
        <dbReference type="Proteomes" id="UP000828251"/>
    </source>
</evidence>
<dbReference type="Proteomes" id="UP000828251">
    <property type="component" value="Unassembled WGS sequence"/>
</dbReference>
<reference evidence="2 3" key="1">
    <citation type="journal article" date="2021" name="Plant Biotechnol. J.">
        <title>Multi-omics assisted identification of the key and species-specific regulatory components of drought-tolerant mechanisms in Gossypium stocksii.</title>
        <authorList>
            <person name="Yu D."/>
            <person name="Ke L."/>
            <person name="Zhang D."/>
            <person name="Wu Y."/>
            <person name="Sun Y."/>
            <person name="Mei J."/>
            <person name="Sun J."/>
            <person name="Sun Y."/>
        </authorList>
    </citation>
    <scope>NUCLEOTIDE SEQUENCE [LARGE SCALE GENOMIC DNA]</scope>
    <source>
        <strain evidence="3">cv. E1</strain>
        <tissue evidence="2">Leaf</tissue>
    </source>
</reference>
<protein>
    <recommendedName>
        <fullName evidence="1">RNase H type-1 domain-containing protein</fullName>
    </recommendedName>
</protein>
<evidence type="ECO:0000259" key="1">
    <source>
        <dbReference type="Pfam" id="PF13456"/>
    </source>
</evidence>
<dbReference type="GO" id="GO:0004523">
    <property type="term" value="F:RNA-DNA hybrid ribonuclease activity"/>
    <property type="evidence" value="ECO:0007669"/>
    <property type="project" value="InterPro"/>
</dbReference>
<gene>
    <name evidence="2" type="ORF">J1N35_041458</name>
</gene>
<feature type="domain" description="RNase H type-1" evidence="1">
    <location>
        <begin position="68"/>
        <end position="135"/>
    </location>
</feature>
<proteinExistence type="predicted"/>
<dbReference type="AlphaFoldDB" id="A0A9D3ZIN9"/>
<dbReference type="GO" id="GO:0003676">
    <property type="term" value="F:nucleic acid binding"/>
    <property type="evidence" value="ECO:0007669"/>
    <property type="project" value="InterPro"/>
</dbReference>
<sequence length="137" mass="14841">MKLNPWNTFCSSIRLLKRFGSCLRLVVNLERKGLGVSPFGGSVLRVGFDLVVVKQIGLLATICHGLNTRWTGLAAVARDDTGTVIDGCNAAVQASSARTVEAMAIRLGTNLISKWKWNHVIIKTDCRDLALSLKSSS</sequence>
<organism evidence="2 3">
    <name type="scientific">Gossypium stocksii</name>
    <dbReference type="NCBI Taxonomy" id="47602"/>
    <lineage>
        <taxon>Eukaryota</taxon>
        <taxon>Viridiplantae</taxon>
        <taxon>Streptophyta</taxon>
        <taxon>Embryophyta</taxon>
        <taxon>Tracheophyta</taxon>
        <taxon>Spermatophyta</taxon>
        <taxon>Magnoliopsida</taxon>
        <taxon>eudicotyledons</taxon>
        <taxon>Gunneridae</taxon>
        <taxon>Pentapetalae</taxon>
        <taxon>rosids</taxon>
        <taxon>malvids</taxon>
        <taxon>Malvales</taxon>
        <taxon>Malvaceae</taxon>
        <taxon>Malvoideae</taxon>
        <taxon>Gossypium</taxon>
    </lineage>
</organism>
<dbReference type="EMBL" id="JAIQCV010000012">
    <property type="protein sequence ID" value="KAH1039715.1"/>
    <property type="molecule type" value="Genomic_DNA"/>
</dbReference>
<name>A0A9D3ZIN9_9ROSI</name>
<comment type="caution">
    <text evidence="2">The sequence shown here is derived from an EMBL/GenBank/DDBJ whole genome shotgun (WGS) entry which is preliminary data.</text>
</comment>
<accession>A0A9D3ZIN9</accession>
<keyword evidence="3" id="KW-1185">Reference proteome</keyword>
<dbReference type="Pfam" id="PF13456">
    <property type="entry name" value="RVT_3"/>
    <property type="match status" value="1"/>
</dbReference>
<dbReference type="InterPro" id="IPR002156">
    <property type="entry name" value="RNaseH_domain"/>
</dbReference>